<evidence type="ECO:0000256" key="4">
    <source>
        <dbReference type="ARBA" id="ARBA00022825"/>
    </source>
</evidence>
<dbReference type="Pfam" id="PF00082">
    <property type="entry name" value="Peptidase_S8"/>
    <property type="match status" value="1"/>
</dbReference>
<evidence type="ECO:0000256" key="1">
    <source>
        <dbReference type="ARBA" id="ARBA00011073"/>
    </source>
</evidence>
<dbReference type="SUPFAM" id="SSF52743">
    <property type="entry name" value="Subtilisin-like"/>
    <property type="match status" value="1"/>
</dbReference>
<evidence type="ECO:0000259" key="8">
    <source>
        <dbReference type="Pfam" id="PF00082"/>
    </source>
</evidence>
<dbReference type="InterPro" id="IPR036852">
    <property type="entry name" value="Peptidase_S8/S53_dom_sf"/>
</dbReference>
<evidence type="ECO:0000256" key="5">
    <source>
        <dbReference type="PROSITE-ProRule" id="PRU01240"/>
    </source>
</evidence>
<evidence type="ECO:0000256" key="2">
    <source>
        <dbReference type="ARBA" id="ARBA00022670"/>
    </source>
</evidence>
<feature type="signal peptide" evidence="7">
    <location>
        <begin position="1"/>
        <end position="25"/>
    </location>
</feature>
<sequence>MPILHRLGAPVLAGLLGAHASLAGATEPASGTLTPTSDPIVAQGGPYLVSNPSGAATGEPVCDGEGAVCDHFDLTLDLPASFRQANPNLAIRFQLDTESPSGADDLDLYVRDAATGARLGAGATASADEVAQIPLADLPDAIRVDIVPFAVAGATTTLTIGFVQGEGGAPADPCAIGEASTAAATMDAGVVRDLAALAPDALYGAFVQFQAGTHKQHDALLASLGLTRVADFRRHARSVFARGPASAFPRLLDSPLVARIEHNRPLRYFGDTGPWATGVRVAQEAVSGGPYLDREGRALTGRGITLGVIDGGLLGSHPDFAGRILHNFRLVDFVTGVAPSYVDVGEADSEAPGGGHGTHVTGTVAGSGVASDGGYPSDAAAPAIRGTYAGVAPEASIIHWGNGLGLLVLSAVNAYQHILDNADSFDPPLRAVNNSYGDIEPGTPYDPASTSSCLIKAIVQEKNIAMVFAAGNDGGDGSADRTSSFCKDPTPGVICVANYDDKGSGRRDGPLNTSSSRGRAGDPHTYPEIAAPGTLITSTCLQTGPTQAICVGGDDNAAETDWAPWYGTITGTSMASPHVTGALGLLLQARPELTPAELETLIRRTARKVGTGYEPDPEVSGATIHVGYGNGLLDIPAALEALGVPKAGNPSAGGETPVIDGDEDPLLPDAAADAVALTVTETVGAGGQPGFAWQLRVAAGDGFAASPALVYSLYYNVAGVPFVTAILADADGVSIPEAGPGNTAVASSAERDGDLVRFFVPHSAIGYPAVGSPVHNIRVLVGNDATVLDYAPSPAGAPAAVAAVQSMFGRPLTVLLDAGLPPPSDERSCLLPGLTQATSPPGQTGNGTPTGQDDLRQLWIAEPRETPGKLVFTIKVDNLAPQPIPGYRWYAYFKIDGEDNNYFVAMDTVQGTPRFIYGLRDSTESTIGTIPAVGGVGLFEELGTLDAASGFAADGTITLVLDKSVLGIQTGQALTGIAASIRQTTNPVNGAGLTVDSAAAVSGYRVVGNEVCATADGSSEGGGTPGGGAPATPDAGRFGGALGMPLLAMLLAAWSLRRRNAALARI</sequence>
<evidence type="ECO:0000256" key="3">
    <source>
        <dbReference type="ARBA" id="ARBA00022801"/>
    </source>
</evidence>
<dbReference type="Proteomes" id="UP001465331">
    <property type="component" value="Unassembled WGS sequence"/>
</dbReference>
<dbReference type="PROSITE" id="PS51892">
    <property type="entry name" value="SUBTILASE"/>
    <property type="match status" value="1"/>
</dbReference>
<reference evidence="9 10" key="1">
    <citation type="submission" date="2024-06" db="EMBL/GenBank/DDBJ databases">
        <authorList>
            <person name="Li Z."/>
            <person name="Jiang Y."/>
        </authorList>
    </citation>
    <scope>NUCLEOTIDE SEQUENCE [LARGE SCALE GENOMIC DNA]</scope>
    <source>
        <strain evidence="9 10">HSW-8</strain>
    </source>
</reference>
<keyword evidence="10" id="KW-1185">Reference proteome</keyword>
<keyword evidence="2 5" id="KW-0645">Protease</keyword>
<dbReference type="RefSeq" id="WP_352888342.1">
    <property type="nucleotide sequence ID" value="NZ_JBEPIJ010000005.1"/>
</dbReference>
<feature type="active site" description="Charge relay system" evidence="5">
    <location>
        <position position="573"/>
    </location>
</feature>
<dbReference type="PANTHER" id="PTHR43806">
    <property type="entry name" value="PEPTIDASE S8"/>
    <property type="match status" value="1"/>
</dbReference>
<dbReference type="EMBL" id="JBEPIJ010000005">
    <property type="protein sequence ID" value="MES0873579.1"/>
    <property type="molecule type" value="Genomic_DNA"/>
</dbReference>
<feature type="domain" description="Peptidase S8/S53" evidence="8">
    <location>
        <begin position="301"/>
        <end position="610"/>
    </location>
</feature>
<dbReference type="PANTHER" id="PTHR43806:SF11">
    <property type="entry name" value="CEREVISIN-RELATED"/>
    <property type="match status" value="1"/>
</dbReference>
<comment type="similarity">
    <text evidence="1 5">Belongs to the peptidase S8 family.</text>
</comment>
<dbReference type="InterPro" id="IPR022398">
    <property type="entry name" value="Peptidase_S8_His-AS"/>
</dbReference>
<comment type="caution">
    <text evidence="9">The sequence shown here is derived from an EMBL/GenBank/DDBJ whole genome shotgun (WGS) entry which is preliminary data.</text>
</comment>
<feature type="compositionally biased region" description="Low complexity" evidence="6">
    <location>
        <begin position="838"/>
        <end position="851"/>
    </location>
</feature>
<name>A0ABV2AAW7_9GAMM</name>
<dbReference type="InterPro" id="IPR050131">
    <property type="entry name" value="Peptidase_S8_subtilisin-like"/>
</dbReference>
<feature type="active site" description="Charge relay system" evidence="5">
    <location>
        <position position="310"/>
    </location>
</feature>
<feature type="region of interest" description="Disordered" evidence="6">
    <location>
        <begin position="832"/>
        <end position="853"/>
    </location>
</feature>
<dbReference type="PRINTS" id="PR00723">
    <property type="entry name" value="SUBTILISIN"/>
</dbReference>
<dbReference type="InterPro" id="IPR023828">
    <property type="entry name" value="Peptidase_S8_Ser-AS"/>
</dbReference>
<dbReference type="InterPro" id="IPR015500">
    <property type="entry name" value="Peptidase_S8_subtilisin-rel"/>
</dbReference>
<dbReference type="InterPro" id="IPR000209">
    <property type="entry name" value="Peptidase_S8/S53_dom"/>
</dbReference>
<evidence type="ECO:0000256" key="6">
    <source>
        <dbReference type="SAM" id="MobiDB-lite"/>
    </source>
</evidence>
<evidence type="ECO:0000256" key="7">
    <source>
        <dbReference type="SAM" id="SignalP"/>
    </source>
</evidence>
<keyword evidence="4 5" id="KW-0720">Serine protease</keyword>
<feature type="chain" id="PRO_5045493144" evidence="7">
    <location>
        <begin position="26"/>
        <end position="1066"/>
    </location>
</feature>
<feature type="region of interest" description="Disordered" evidence="6">
    <location>
        <begin position="497"/>
        <end position="529"/>
    </location>
</feature>
<protein>
    <submittedName>
        <fullName evidence="9">S8 family serine peptidase</fullName>
    </submittedName>
</protein>
<dbReference type="PROSITE" id="PS00138">
    <property type="entry name" value="SUBTILASE_SER"/>
    <property type="match status" value="1"/>
</dbReference>
<dbReference type="PROSITE" id="PS00137">
    <property type="entry name" value="SUBTILASE_HIS"/>
    <property type="match status" value="1"/>
</dbReference>
<gene>
    <name evidence="9" type="ORF">ABSH63_06125</name>
</gene>
<evidence type="ECO:0000313" key="9">
    <source>
        <dbReference type="EMBL" id="MES0873579.1"/>
    </source>
</evidence>
<accession>A0ABV2AAW7</accession>
<organism evidence="9 10">
    <name type="scientific">Sinimarinibacterium thermocellulolyticum</name>
    <dbReference type="NCBI Taxonomy" id="3170016"/>
    <lineage>
        <taxon>Bacteria</taxon>
        <taxon>Pseudomonadati</taxon>
        <taxon>Pseudomonadota</taxon>
        <taxon>Gammaproteobacteria</taxon>
        <taxon>Nevskiales</taxon>
        <taxon>Nevskiaceae</taxon>
        <taxon>Sinimarinibacterium</taxon>
    </lineage>
</organism>
<dbReference type="Gene3D" id="3.40.50.200">
    <property type="entry name" value="Peptidase S8/S53 domain"/>
    <property type="match status" value="1"/>
</dbReference>
<feature type="active site" description="Charge relay system" evidence="5">
    <location>
        <position position="356"/>
    </location>
</feature>
<keyword evidence="3 5" id="KW-0378">Hydrolase</keyword>
<feature type="compositionally biased region" description="Basic and acidic residues" evidence="6">
    <location>
        <begin position="499"/>
        <end position="509"/>
    </location>
</feature>
<evidence type="ECO:0000313" key="10">
    <source>
        <dbReference type="Proteomes" id="UP001465331"/>
    </source>
</evidence>
<proteinExistence type="inferred from homology"/>
<keyword evidence="7" id="KW-0732">Signal</keyword>